<keyword evidence="2" id="KW-1185">Reference proteome</keyword>
<proteinExistence type="predicted"/>
<dbReference type="AlphaFoldDB" id="A0A1X2GE81"/>
<dbReference type="EMBL" id="MCGT01000020">
    <property type="protein sequence ID" value="ORX51682.1"/>
    <property type="molecule type" value="Genomic_DNA"/>
</dbReference>
<sequence length="65" mass="7789">MGGTKKWVLQSGKRVEDAFYTFGMKCTTEHICHSFDDLVYIVLYFQKERHNSKKRKVYRGLQKKE</sequence>
<protein>
    <submittedName>
        <fullName evidence="1">Uncharacterized protein</fullName>
    </submittedName>
</protein>
<evidence type="ECO:0000313" key="2">
    <source>
        <dbReference type="Proteomes" id="UP000242146"/>
    </source>
</evidence>
<dbReference type="Proteomes" id="UP000242146">
    <property type="component" value="Unassembled WGS sequence"/>
</dbReference>
<name>A0A1X2GE81_9FUNG</name>
<dbReference type="OrthoDB" id="2290609at2759"/>
<gene>
    <name evidence="1" type="ORF">DM01DRAFT_1082787</name>
</gene>
<accession>A0A1X2GE81</accession>
<evidence type="ECO:0000313" key="1">
    <source>
        <dbReference type="EMBL" id="ORX51682.1"/>
    </source>
</evidence>
<comment type="caution">
    <text evidence="1">The sequence shown here is derived from an EMBL/GenBank/DDBJ whole genome shotgun (WGS) entry which is preliminary data.</text>
</comment>
<reference evidence="1 2" key="1">
    <citation type="submission" date="2016-07" db="EMBL/GenBank/DDBJ databases">
        <title>Pervasive Adenine N6-methylation of Active Genes in Fungi.</title>
        <authorList>
            <consortium name="DOE Joint Genome Institute"/>
            <person name="Mondo S.J."/>
            <person name="Dannebaum R.O."/>
            <person name="Kuo R.C."/>
            <person name="Labutti K."/>
            <person name="Haridas S."/>
            <person name="Kuo A."/>
            <person name="Salamov A."/>
            <person name="Ahrendt S.R."/>
            <person name="Lipzen A."/>
            <person name="Sullivan W."/>
            <person name="Andreopoulos W.B."/>
            <person name="Clum A."/>
            <person name="Lindquist E."/>
            <person name="Daum C."/>
            <person name="Ramamoorthy G.K."/>
            <person name="Gryganskyi A."/>
            <person name="Culley D."/>
            <person name="Magnuson J.K."/>
            <person name="James T.Y."/>
            <person name="O'Malley M.A."/>
            <person name="Stajich J.E."/>
            <person name="Spatafora J.W."/>
            <person name="Visel A."/>
            <person name="Grigoriev I.V."/>
        </authorList>
    </citation>
    <scope>NUCLEOTIDE SEQUENCE [LARGE SCALE GENOMIC DNA]</scope>
    <source>
        <strain evidence="1 2">NRRL 3301</strain>
    </source>
</reference>
<organism evidence="1 2">
    <name type="scientific">Hesseltinella vesiculosa</name>
    <dbReference type="NCBI Taxonomy" id="101127"/>
    <lineage>
        <taxon>Eukaryota</taxon>
        <taxon>Fungi</taxon>
        <taxon>Fungi incertae sedis</taxon>
        <taxon>Mucoromycota</taxon>
        <taxon>Mucoromycotina</taxon>
        <taxon>Mucoromycetes</taxon>
        <taxon>Mucorales</taxon>
        <taxon>Cunninghamellaceae</taxon>
        <taxon>Hesseltinella</taxon>
    </lineage>
</organism>